<dbReference type="PANTHER" id="PTHR42711:SF5">
    <property type="entry name" value="ABC TRANSPORTER ATP-BINDING PROTEIN NATA"/>
    <property type="match status" value="1"/>
</dbReference>
<dbReference type="InterPro" id="IPR022467">
    <property type="entry name" value="ABC_transprt_ATP-bd_su_PQQ"/>
</dbReference>
<keyword evidence="6" id="KW-0547">Nucleotide-binding</keyword>
<sequence>MLAELSRYDQVLTCDAVRKAFGARVALDGVSLCVRRGEFVALLGPNGAGKTTLFQILSGLFVADAGQVTVMCRDMRRDPVRALAQLGIVFQQPAIDLDLPVLANLRFHADLHGLPRREAAQRIARLLQAFGLAPRAQAPVRELSGGSRRKVELARALLHEPAMLLLDEPTAGLDPASRVQLLAETRRLARHAGAGVLWATHLVQEVEQADRVIVLDRGAVRFDGTPAALLGITAAATLEAAFLAMTPSVARAAQTAQAELSA</sequence>
<evidence type="ECO:0000256" key="7">
    <source>
        <dbReference type="ARBA" id="ARBA00022840"/>
    </source>
</evidence>
<evidence type="ECO:0000259" key="8">
    <source>
        <dbReference type="PROSITE" id="PS50893"/>
    </source>
</evidence>
<keyword evidence="5" id="KW-0997">Cell inner membrane</keyword>
<dbReference type="AlphaFoldDB" id="A0A142JS38"/>
<dbReference type="EMBL" id="CP014845">
    <property type="protein sequence ID" value="AMR80900.1"/>
    <property type="molecule type" value="Genomic_DNA"/>
</dbReference>
<proteinExistence type="inferred from homology"/>
<evidence type="ECO:0000256" key="4">
    <source>
        <dbReference type="ARBA" id="ARBA00022475"/>
    </source>
</evidence>
<evidence type="ECO:0000256" key="3">
    <source>
        <dbReference type="ARBA" id="ARBA00022458"/>
    </source>
</evidence>
<accession>A0A142JS38</accession>
<dbReference type="PROSITE" id="PS50893">
    <property type="entry name" value="ABC_TRANSPORTER_2"/>
    <property type="match status" value="1"/>
</dbReference>
<keyword evidence="5" id="KW-0472">Membrane</keyword>
<dbReference type="SMART" id="SM00382">
    <property type="entry name" value="AAA"/>
    <property type="match status" value="1"/>
</dbReference>
<evidence type="ECO:0000256" key="1">
    <source>
        <dbReference type="ARBA" id="ARBA00005417"/>
    </source>
</evidence>
<evidence type="ECO:0000256" key="5">
    <source>
        <dbReference type="ARBA" id="ARBA00022519"/>
    </source>
</evidence>
<keyword evidence="4" id="KW-1003">Cell membrane</keyword>
<dbReference type="PANTHER" id="PTHR42711">
    <property type="entry name" value="ABC TRANSPORTER ATP-BINDING PROTEIN"/>
    <property type="match status" value="1"/>
</dbReference>
<gene>
    <name evidence="9" type="ORF">A2G96_24060</name>
</gene>
<dbReference type="InterPro" id="IPR003439">
    <property type="entry name" value="ABC_transporter-like_ATP-bd"/>
</dbReference>
<dbReference type="Gene3D" id="3.40.50.300">
    <property type="entry name" value="P-loop containing nucleotide triphosphate hydrolases"/>
    <property type="match status" value="1"/>
</dbReference>
<reference evidence="9 10" key="1">
    <citation type="submission" date="2016-03" db="EMBL/GenBank/DDBJ databases">
        <title>Complete genome sequence of a novel chlorpyrifos degrading bacterium, Cupriavidus nantongensis sp. X1.</title>
        <authorList>
            <person name="Fang L."/>
        </authorList>
    </citation>
    <scope>NUCLEOTIDE SEQUENCE [LARGE SCALE GENOMIC DNA]</scope>
    <source>
        <strain evidence="9 10">X1</strain>
    </source>
</reference>
<dbReference type="Pfam" id="PF00005">
    <property type="entry name" value="ABC_tran"/>
    <property type="match status" value="1"/>
</dbReference>
<dbReference type="InterPro" id="IPR003593">
    <property type="entry name" value="AAA+_ATPase"/>
</dbReference>
<dbReference type="RefSeq" id="WP_062802724.1">
    <property type="nucleotide sequence ID" value="NZ_CP014845.1"/>
</dbReference>
<dbReference type="InterPro" id="IPR050763">
    <property type="entry name" value="ABC_transporter_ATP-binding"/>
</dbReference>
<evidence type="ECO:0000256" key="6">
    <source>
        <dbReference type="ARBA" id="ARBA00022741"/>
    </source>
</evidence>
<evidence type="ECO:0000256" key="2">
    <source>
        <dbReference type="ARBA" id="ARBA00022448"/>
    </source>
</evidence>
<evidence type="ECO:0000313" key="10">
    <source>
        <dbReference type="Proteomes" id="UP000075238"/>
    </source>
</evidence>
<keyword evidence="3" id="KW-0536">Nodulation</keyword>
<keyword evidence="7 9" id="KW-0067">ATP-binding</keyword>
<dbReference type="GO" id="GO:0005524">
    <property type="term" value="F:ATP binding"/>
    <property type="evidence" value="ECO:0007669"/>
    <property type="project" value="UniProtKB-KW"/>
</dbReference>
<organism evidence="9 10">
    <name type="scientific">Cupriavidus nantongensis</name>
    <dbReference type="NCBI Taxonomy" id="1796606"/>
    <lineage>
        <taxon>Bacteria</taxon>
        <taxon>Pseudomonadati</taxon>
        <taxon>Pseudomonadota</taxon>
        <taxon>Betaproteobacteria</taxon>
        <taxon>Burkholderiales</taxon>
        <taxon>Burkholderiaceae</taxon>
        <taxon>Cupriavidus</taxon>
    </lineage>
</organism>
<name>A0A142JS38_9BURK</name>
<comment type="similarity">
    <text evidence="1">Belongs to the ABC transporter superfamily.</text>
</comment>
<keyword evidence="10" id="KW-1185">Reference proteome</keyword>
<dbReference type="OrthoDB" id="9804819at2"/>
<dbReference type="STRING" id="1796606.A2G96_24060"/>
<dbReference type="NCBIfam" id="TIGR03864">
    <property type="entry name" value="PQQ_ABC_ATP"/>
    <property type="match status" value="1"/>
</dbReference>
<dbReference type="Proteomes" id="UP000075238">
    <property type="component" value="Chromosome 2"/>
</dbReference>
<evidence type="ECO:0000313" key="9">
    <source>
        <dbReference type="EMBL" id="AMR80900.1"/>
    </source>
</evidence>
<dbReference type="GO" id="GO:0016887">
    <property type="term" value="F:ATP hydrolysis activity"/>
    <property type="evidence" value="ECO:0007669"/>
    <property type="project" value="InterPro"/>
</dbReference>
<dbReference type="SUPFAM" id="SSF52540">
    <property type="entry name" value="P-loop containing nucleoside triphosphate hydrolases"/>
    <property type="match status" value="1"/>
</dbReference>
<dbReference type="KEGG" id="cnan:A2G96_24060"/>
<feature type="domain" description="ABC transporter" evidence="8">
    <location>
        <begin position="12"/>
        <end position="242"/>
    </location>
</feature>
<keyword evidence="2" id="KW-0813">Transport</keyword>
<protein>
    <submittedName>
        <fullName evidence="9">ABC transporter ATP-binding protein</fullName>
    </submittedName>
</protein>
<dbReference type="InterPro" id="IPR027417">
    <property type="entry name" value="P-loop_NTPase"/>
</dbReference>